<name>A0A1L9MXF8_ASPTC</name>
<dbReference type="Proteomes" id="UP000184304">
    <property type="component" value="Unassembled WGS sequence"/>
</dbReference>
<organism evidence="2 3">
    <name type="scientific">Aspergillus tubingensis (strain CBS 134.48)</name>
    <dbReference type="NCBI Taxonomy" id="767770"/>
    <lineage>
        <taxon>Eukaryota</taxon>
        <taxon>Fungi</taxon>
        <taxon>Dikarya</taxon>
        <taxon>Ascomycota</taxon>
        <taxon>Pezizomycotina</taxon>
        <taxon>Eurotiomycetes</taxon>
        <taxon>Eurotiomycetidae</taxon>
        <taxon>Eurotiales</taxon>
        <taxon>Aspergillaceae</taxon>
        <taxon>Aspergillus</taxon>
        <taxon>Aspergillus subgen. Circumdati</taxon>
    </lineage>
</organism>
<reference evidence="3" key="1">
    <citation type="journal article" date="2017" name="Genome Biol.">
        <title>Comparative genomics reveals high biological diversity and specific adaptations in the industrially and medically important fungal genus Aspergillus.</title>
        <authorList>
            <person name="de Vries R.P."/>
            <person name="Riley R."/>
            <person name="Wiebenga A."/>
            <person name="Aguilar-Osorio G."/>
            <person name="Amillis S."/>
            <person name="Uchima C.A."/>
            <person name="Anderluh G."/>
            <person name="Asadollahi M."/>
            <person name="Askin M."/>
            <person name="Barry K."/>
            <person name="Battaglia E."/>
            <person name="Bayram O."/>
            <person name="Benocci T."/>
            <person name="Braus-Stromeyer S.A."/>
            <person name="Caldana C."/>
            <person name="Canovas D."/>
            <person name="Cerqueira G.C."/>
            <person name="Chen F."/>
            <person name="Chen W."/>
            <person name="Choi C."/>
            <person name="Clum A."/>
            <person name="Dos Santos R.A."/>
            <person name="Damasio A.R."/>
            <person name="Diallinas G."/>
            <person name="Emri T."/>
            <person name="Fekete E."/>
            <person name="Flipphi M."/>
            <person name="Freyberg S."/>
            <person name="Gallo A."/>
            <person name="Gournas C."/>
            <person name="Habgood R."/>
            <person name="Hainaut M."/>
            <person name="Harispe M.L."/>
            <person name="Henrissat B."/>
            <person name="Hilden K.S."/>
            <person name="Hope R."/>
            <person name="Hossain A."/>
            <person name="Karabika E."/>
            <person name="Karaffa L."/>
            <person name="Karanyi Z."/>
            <person name="Krasevec N."/>
            <person name="Kuo A."/>
            <person name="Kusch H."/>
            <person name="LaButti K."/>
            <person name="Lagendijk E.L."/>
            <person name="Lapidus A."/>
            <person name="Levasseur A."/>
            <person name="Lindquist E."/>
            <person name="Lipzen A."/>
            <person name="Logrieco A.F."/>
            <person name="MacCabe A."/>
            <person name="Maekelae M.R."/>
            <person name="Malavazi I."/>
            <person name="Melin P."/>
            <person name="Meyer V."/>
            <person name="Mielnichuk N."/>
            <person name="Miskei M."/>
            <person name="Molnar A.P."/>
            <person name="Mule G."/>
            <person name="Ngan C.Y."/>
            <person name="Orejas M."/>
            <person name="Orosz E."/>
            <person name="Ouedraogo J.P."/>
            <person name="Overkamp K.M."/>
            <person name="Park H.-S."/>
            <person name="Perrone G."/>
            <person name="Piumi F."/>
            <person name="Punt P.J."/>
            <person name="Ram A.F."/>
            <person name="Ramon A."/>
            <person name="Rauscher S."/>
            <person name="Record E."/>
            <person name="Riano-Pachon D.M."/>
            <person name="Robert V."/>
            <person name="Roehrig J."/>
            <person name="Ruller R."/>
            <person name="Salamov A."/>
            <person name="Salih N.S."/>
            <person name="Samson R.A."/>
            <person name="Sandor E."/>
            <person name="Sanguinetti M."/>
            <person name="Schuetze T."/>
            <person name="Sepcic K."/>
            <person name="Shelest E."/>
            <person name="Sherlock G."/>
            <person name="Sophianopoulou V."/>
            <person name="Squina F.M."/>
            <person name="Sun H."/>
            <person name="Susca A."/>
            <person name="Todd R.B."/>
            <person name="Tsang A."/>
            <person name="Unkles S.E."/>
            <person name="van de Wiele N."/>
            <person name="van Rossen-Uffink D."/>
            <person name="Oliveira J.V."/>
            <person name="Vesth T.C."/>
            <person name="Visser J."/>
            <person name="Yu J.-H."/>
            <person name="Zhou M."/>
            <person name="Andersen M.R."/>
            <person name="Archer D.B."/>
            <person name="Baker S.E."/>
            <person name="Benoit I."/>
            <person name="Brakhage A.A."/>
            <person name="Braus G.H."/>
            <person name="Fischer R."/>
            <person name="Frisvad J.C."/>
            <person name="Goldman G.H."/>
            <person name="Houbraken J."/>
            <person name="Oakley B."/>
            <person name="Pocsi I."/>
            <person name="Scazzocchio C."/>
            <person name="Seiboth B."/>
            <person name="vanKuyk P.A."/>
            <person name="Wortman J."/>
            <person name="Dyer P.S."/>
            <person name="Grigoriev I.V."/>
        </authorList>
    </citation>
    <scope>NUCLEOTIDE SEQUENCE [LARGE SCALE GENOMIC DNA]</scope>
    <source>
        <strain evidence="3">CBS 134.48</strain>
    </source>
</reference>
<evidence type="ECO:0000313" key="2">
    <source>
        <dbReference type="EMBL" id="OJI81714.1"/>
    </source>
</evidence>
<dbReference type="VEuPathDB" id="FungiDB:ASPTUDRAFT_44990"/>
<gene>
    <name evidence="2" type="ORF">ASPTUDRAFT_44990</name>
</gene>
<evidence type="ECO:0000313" key="3">
    <source>
        <dbReference type="Proteomes" id="UP000184304"/>
    </source>
</evidence>
<protein>
    <submittedName>
        <fullName evidence="2">Uncharacterized protein</fullName>
    </submittedName>
</protein>
<dbReference type="AlphaFoldDB" id="A0A1L9MXF8"/>
<evidence type="ECO:0000256" key="1">
    <source>
        <dbReference type="SAM" id="MobiDB-lite"/>
    </source>
</evidence>
<feature type="region of interest" description="Disordered" evidence="1">
    <location>
        <begin position="50"/>
        <end position="72"/>
    </location>
</feature>
<accession>A0A1L9MXF8</accession>
<keyword evidence="3" id="KW-1185">Reference proteome</keyword>
<dbReference type="EMBL" id="KV878205">
    <property type="protein sequence ID" value="OJI81714.1"/>
    <property type="molecule type" value="Genomic_DNA"/>
</dbReference>
<sequence length="72" mass="7563">MGPVQALSETVPCPCSQQTDGYVVLLRATPCGAQASIPYLAAVQRNAEKSKSKSPPYLLCSSHPAPTCMNPT</sequence>
<proteinExistence type="predicted"/>